<dbReference type="Proteomes" id="UP000827872">
    <property type="component" value="Linkage Group LG15"/>
</dbReference>
<sequence>MPISVFLPSCALCLLRPFAEERGCGLPNRLVLPCQSSVPMPASCASVDSAFFAFCSPELELVQNAFFTDPNDQSAWFYHRWLLGRGRTEGSTLHYPESFALLAGTLMAGPKGSSGVEENAPLGQASNPTSCS</sequence>
<protein>
    <submittedName>
        <fullName evidence="1">Uncharacterized protein</fullName>
    </submittedName>
</protein>
<reference evidence="1" key="1">
    <citation type="submission" date="2021-08" db="EMBL/GenBank/DDBJ databases">
        <title>The first chromosome-level gecko genome reveals the dynamic sex chromosomes of Neotropical dwarf geckos (Sphaerodactylidae: Sphaerodactylus).</title>
        <authorList>
            <person name="Pinto B.J."/>
            <person name="Keating S.E."/>
            <person name="Gamble T."/>
        </authorList>
    </citation>
    <scope>NUCLEOTIDE SEQUENCE</scope>
    <source>
        <strain evidence="1">TG3544</strain>
    </source>
</reference>
<evidence type="ECO:0000313" key="1">
    <source>
        <dbReference type="EMBL" id="KAH7997276.1"/>
    </source>
</evidence>
<accession>A0ACB8EXB4</accession>
<gene>
    <name evidence="1" type="ORF">K3G42_014452</name>
</gene>
<dbReference type="EMBL" id="CM037628">
    <property type="protein sequence ID" value="KAH7997276.1"/>
    <property type="molecule type" value="Genomic_DNA"/>
</dbReference>
<evidence type="ECO:0000313" key="2">
    <source>
        <dbReference type="Proteomes" id="UP000827872"/>
    </source>
</evidence>
<keyword evidence="2" id="KW-1185">Reference proteome</keyword>
<proteinExistence type="predicted"/>
<comment type="caution">
    <text evidence="1">The sequence shown here is derived from an EMBL/GenBank/DDBJ whole genome shotgun (WGS) entry which is preliminary data.</text>
</comment>
<organism evidence="1 2">
    <name type="scientific">Sphaerodactylus townsendi</name>
    <dbReference type="NCBI Taxonomy" id="933632"/>
    <lineage>
        <taxon>Eukaryota</taxon>
        <taxon>Metazoa</taxon>
        <taxon>Chordata</taxon>
        <taxon>Craniata</taxon>
        <taxon>Vertebrata</taxon>
        <taxon>Euteleostomi</taxon>
        <taxon>Lepidosauria</taxon>
        <taxon>Squamata</taxon>
        <taxon>Bifurcata</taxon>
        <taxon>Gekkota</taxon>
        <taxon>Sphaerodactylidae</taxon>
        <taxon>Sphaerodactylus</taxon>
    </lineage>
</organism>
<name>A0ACB8EXB4_9SAUR</name>